<protein>
    <submittedName>
        <fullName evidence="1">Uncharacterized protein</fullName>
    </submittedName>
</protein>
<evidence type="ECO:0000313" key="2">
    <source>
        <dbReference type="Proteomes" id="UP000831701"/>
    </source>
</evidence>
<comment type="caution">
    <text evidence="1">The sequence shown here is derived from an EMBL/GenBank/DDBJ whole genome shotgun (WGS) entry which is preliminary data.</text>
</comment>
<dbReference type="Proteomes" id="UP000831701">
    <property type="component" value="Chromosome 19"/>
</dbReference>
<evidence type="ECO:0000313" key="1">
    <source>
        <dbReference type="EMBL" id="KAI3357848.1"/>
    </source>
</evidence>
<organism evidence="1 2">
    <name type="scientific">Scortum barcoo</name>
    <name type="common">barcoo grunter</name>
    <dbReference type="NCBI Taxonomy" id="214431"/>
    <lineage>
        <taxon>Eukaryota</taxon>
        <taxon>Metazoa</taxon>
        <taxon>Chordata</taxon>
        <taxon>Craniata</taxon>
        <taxon>Vertebrata</taxon>
        <taxon>Euteleostomi</taxon>
        <taxon>Actinopterygii</taxon>
        <taxon>Neopterygii</taxon>
        <taxon>Teleostei</taxon>
        <taxon>Neoteleostei</taxon>
        <taxon>Acanthomorphata</taxon>
        <taxon>Eupercaria</taxon>
        <taxon>Centrarchiformes</taxon>
        <taxon>Terapontoidei</taxon>
        <taxon>Terapontidae</taxon>
        <taxon>Scortum</taxon>
    </lineage>
</organism>
<proteinExistence type="predicted"/>
<accession>A0ACB8VTJ9</accession>
<gene>
    <name evidence="1" type="ORF">L3Q82_016238</name>
</gene>
<dbReference type="EMBL" id="CM041549">
    <property type="protein sequence ID" value="KAI3357848.1"/>
    <property type="molecule type" value="Genomic_DNA"/>
</dbReference>
<sequence length="231" mass="24877">MHICGLLEVILQGSGSAPPVPPCTKAVLLLGCCPPTASSMTPDILACLLNDLASNGPSGRRHSQVSPDCTGNQATTSGDKAEYHRCRESNNSPIAKWNCKWRSPRRLTDSPLSYNSWSTIWRGWLSPRPATTSSCTTAVHVICSYVLLAWPHQRNSRESPVSAAHSWYSVISISRTTQLPMLCLGAGTGRIHGVSSDGQSGSLGLHGRVERLEGGGVPECKRLFTDFSSYI</sequence>
<reference evidence="1" key="1">
    <citation type="submission" date="2022-04" db="EMBL/GenBank/DDBJ databases">
        <title>Jade perch genome.</title>
        <authorList>
            <person name="Chao B."/>
        </authorList>
    </citation>
    <scope>NUCLEOTIDE SEQUENCE</scope>
    <source>
        <strain evidence="1">CB-2022</strain>
    </source>
</reference>
<name>A0ACB8VTJ9_9TELE</name>
<keyword evidence="2" id="KW-1185">Reference proteome</keyword>